<feature type="signal peptide" evidence="1">
    <location>
        <begin position="1"/>
        <end position="31"/>
    </location>
</feature>
<feature type="chain" id="PRO_5021954784" description="Bacterial OB-fold domain-containing protein" evidence="1">
    <location>
        <begin position="32"/>
        <end position="129"/>
    </location>
</feature>
<dbReference type="OrthoDB" id="280676at2"/>
<dbReference type="PROSITE" id="PS51257">
    <property type="entry name" value="PROKAR_LIPOPROTEIN"/>
    <property type="match status" value="1"/>
</dbReference>
<proteinExistence type="predicted"/>
<dbReference type="RefSeq" id="WP_145050495.1">
    <property type="nucleotide sequence ID" value="NZ_CP036433.1"/>
</dbReference>
<keyword evidence="1" id="KW-0732">Signal</keyword>
<sequence length="129" mass="14384" precursor="true">MFKQSAHVARSFLPLLVAVILGGCPVASALADDPIAPTKSPATERVREGTRLEMEGRFHTAGDRFEFIPQGEEKGFRLLENLNLERVATVMSDSRTQRDWKVIGEVTEYQGLNFLLLHHAVIRTATEAH</sequence>
<protein>
    <recommendedName>
        <fullName evidence="4">Bacterial OB-fold domain-containing protein</fullName>
    </recommendedName>
</protein>
<organism evidence="2 3">
    <name type="scientific">Lignipirellula cremea</name>
    <dbReference type="NCBI Taxonomy" id="2528010"/>
    <lineage>
        <taxon>Bacteria</taxon>
        <taxon>Pseudomonadati</taxon>
        <taxon>Planctomycetota</taxon>
        <taxon>Planctomycetia</taxon>
        <taxon>Pirellulales</taxon>
        <taxon>Pirellulaceae</taxon>
        <taxon>Lignipirellula</taxon>
    </lineage>
</organism>
<evidence type="ECO:0008006" key="4">
    <source>
        <dbReference type="Google" id="ProtNLM"/>
    </source>
</evidence>
<evidence type="ECO:0000256" key="1">
    <source>
        <dbReference type="SAM" id="SignalP"/>
    </source>
</evidence>
<keyword evidence="3" id="KW-1185">Reference proteome</keyword>
<dbReference type="KEGG" id="lcre:Pla8534_13520"/>
<name>A0A518DP01_9BACT</name>
<reference evidence="2 3" key="1">
    <citation type="submission" date="2019-02" db="EMBL/GenBank/DDBJ databases">
        <title>Deep-cultivation of Planctomycetes and their phenomic and genomic characterization uncovers novel biology.</title>
        <authorList>
            <person name="Wiegand S."/>
            <person name="Jogler M."/>
            <person name="Boedeker C."/>
            <person name="Pinto D."/>
            <person name="Vollmers J."/>
            <person name="Rivas-Marin E."/>
            <person name="Kohn T."/>
            <person name="Peeters S.H."/>
            <person name="Heuer A."/>
            <person name="Rast P."/>
            <person name="Oberbeckmann S."/>
            <person name="Bunk B."/>
            <person name="Jeske O."/>
            <person name="Meyerdierks A."/>
            <person name="Storesund J.E."/>
            <person name="Kallscheuer N."/>
            <person name="Luecker S."/>
            <person name="Lage O.M."/>
            <person name="Pohl T."/>
            <person name="Merkel B.J."/>
            <person name="Hornburger P."/>
            <person name="Mueller R.-W."/>
            <person name="Bruemmer F."/>
            <person name="Labrenz M."/>
            <person name="Spormann A.M."/>
            <person name="Op den Camp H."/>
            <person name="Overmann J."/>
            <person name="Amann R."/>
            <person name="Jetten M.S.M."/>
            <person name="Mascher T."/>
            <person name="Medema M.H."/>
            <person name="Devos D.P."/>
            <person name="Kaster A.-K."/>
            <person name="Ovreas L."/>
            <person name="Rohde M."/>
            <person name="Galperin M.Y."/>
            <person name="Jogler C."/>
        </authorList>
    </citation>
    <scope>NUCLEOTIDE SEQUENCE [LARGE SCALE GENOMIC DNA]</scope>
    <source>
        <strain evidence="2 3">Pla85_3_4</strain>
    </source>
</reference>
<evidence type="ECO:0000313" key="2">
    <source>
        <dbReference type="EMBL" id="QDU93572.1"/>
    </source>
</evidence>
<dbReference type="AlphaFoldDB" id="A0A518DP01"/>
<dbReference type="Proteomes" id="UP000317648">
    <property type="component" value="Chromosome"/>
</dbReference>
<gene>
    <name evidence="2" type="ORF">Pla8534_13520</name>
</gene>
<accession>A0A518DP01</accession>
<evidence type="ECO:0000313" key="3">
    <source>
        <dbReference type="Proteomes" id="UP000317648"/>
    </source>
</evidence>
<dbReference type="EMBL" id="CP036433">
    <property type="protein sequence ID" value="QDU93572.1"/>
    <property type="molecule type" value="Genomic_DNA"/>
</dbReference>